<evidence type="ECO:0000313" key="7">
    <source>
        <dbReference type="Proteomes" id="UP000824782"/>
    </source>
</evidence>
<dbReference type="InterPro" id="IPR009069">
    <property type="entry name" value="Cys_alpha_HP_mot_SF"/>
</dbReference>
<evidence type="ECO:0000313" key="6">
    <source>
        <dbReference type="EMBL" id="KAG8570804.1"/>
    </source>
</evidence>
<keyword evidence="2" id="KW-0496">Mitochondrion</keyword>
<dbReference type="EMBL" id="WNYA01000005">
    <property type="protein sequence ID" value="KAG8570804.1"/>
    <property type="molecule type" value="Genomic_DNA"/>
</dbReference>
<dbReference type="GO" id="GO:0033108">
    <property type="term" value="P:mitochondrial respiratory chain complex assembly"/>
    <property type="evidence" value="ECO:0007669"/>
    <property type="project" value="TreeGrafter"/>
</dbReference>
<organism evidence="6 7">
    <name type="scientific">Engystomops pustulosus</name>
    <name type="common">Tungara frog</name>
    <name type="synonym">Physalaemus pustulosus</name>
    <dbReference type="NCBI Taxonomy" id="76066"/>
    <lineage>
        <taxon>Eukaryota</taxon>
        <taxon>Metazoa</taxon>
        <taxon>Chordata</taxon>
        <taxon>Craniata</taxon>
        <taxon>Vertebrata</taxon>
        <taxon>Euteleostomi</taxon>
        <taxon>Amphibia</taxon>
        <taxon>Batrachia</taxon>
        <taxon>Anura</taxon>
        <taxon>Neobatrachia</taxon>
        <taxon>Hyloidea</taxon>
        <taxon>Leptodactylidae</taxon>
        <taxon>Leiuperinae</taxon>
        <taxon>Engystomops</taxon>
    </lineage>
</organism>
<proteinExistence type="inferred from homology"/>
<evidence type="ECO:0000256" key="3">
    <source>
        <dbReference type="ARBA" id="ARBA00023157"/>
    </source>
</evidence>
<dbReference type="SUPFAM" id="SSF47072">
    <property type="entry name" value="Cysteine alpha-hairpin motif"/>
    <property type="match status" value="1"/>
</dbReference>
<reference evidence="6" key="1">
    <citation type="thesis" date="2020" institute="ProQuest LLC" country="789 East Eisenhower Parkway, Ann Arbor, MI, USA">
        <title>Comparative Genomics and Chromosome Evolution.</title>
        <authorList>
            <person name="Mudd A.B."/>
        </authorList>
    </citation>
    <scope>NUCLEOTIDE SEQUENCE</scope>
    <source>
        <strain evidence="6">237g6f4</strain>
        <tissue evidence="6">Blood</tissue>
    </source>
</reference>
<sequence length="77" mass="9157">MFGGWLITCDVEISVVMTLATLYINYFQSLLKESEASSKCMEVYNYQRDFCGFHFNRYKQCRKFWHTIMYKGRGDGV</sequence>
<comment type="similarity">
    <text evidence="4">Belongs to the CHCHD7 family.</text>
</comment>
<dbReference type="InterPro" id="IPR051040">
    <property type="entry name" value="COX23"/>
</dbReference>
<evidence type="ECO:0000256" key="4">
    <source>
        <dbReference type="ARBA" id="ARBA00038205"/>
    </source>
</evidence>
<evidence type="ECO:0000256" key="5">
    <source>
        <dbReference type="ARBA" id="ARBA00039509"/>
    </source>
</evidence>
<dbReference type="AlphaFoldDB" id="A0AAV7BE47"/>
<protein>
    <recommendedName>
        <fullName evidence="5">Coiled-coil-helix-coiled-coil-helix domain-containing protein 7</fullName>
    </recommendedName>
</protein>
<dbReference type="PANTHER" id="PTHR46811">
    <property type="entry name" value="COILED-COIL-HELIX-COILED-COIL-HELIX DOMAIN-CONTAINING PROTEIN 7"/>
    <property type="match status" value="1"/>
</dbReference>
<keyword evidence="3" id="KW-1015">Disulfide bond</keyword>
<keyword evidence="7" id="KW-1185">Reference proteome</keyword>
<gene>
    <name evidence="6" type="ORF">GDO81_011426</name>
</gene>
<name>A0AAV7BE47_ENGPU</name>
<accession>A0AAV7BE47</accession>
<evidence type="ECO:0000256" key="2">
    <source>
        <dbReference type="ARBA" id="ARBA00023128"/>
    </source>
</evidence>
<evidence type="ECO:0000256" key="1">
    <source>
        <dbReference type="ARBA" id="ARBA00004569"/>
    </source>
</evidence>
<dbReference type="PANTHER" id="PTHR46811:SF1">
    <property type="entry name" value="COILED-COIL-HELIX-COILED-COIL-HELIX DOMAIN-CONTAINING PROTEIN 7"/>
    <property type="match status" value="1"/>
</dbReference>
<comment type="caution">
    <text evidence="6">The sequence shown here is derived from an EMBL/GenBank/DDBJ whole genome shotgun (WGS) entry which is preliminary data.</text>
</comment>
<comment type="subcellular location">
    <subcellularLocation>
        <location evidence="1">Mitochondrion intermembrane space</location>
    </subcellularLocation>
</comment>
<dbReference type="GO" id="GO:0005758">
    <property type="term" value="C:mitochondrial intermembrane space"/>
    <property type="evidence" value="ECO:0007669"/>
    <property type="project" value="UniProtKB-SubCell"/>
</dbReference>
<dbReference type="Proteomes" id="UP000824782">
    <property type="component" value="Unassembled WGS sequence"/>
</dbReference>